<protein>
    <recommendedName>
        <fullName evidence="5">Integrase catalytic domain-containing protein</fullName>
    </recommendedName>
</protein>
<dbReference type="EMBL" id="AMQN01014781">
    <property type="status" value="NOT_ANNOTATED_CDS"/>
    <property type="molecule type" value="Genomic_DNA"/>
</dbReference>
<gene>
    <name evidence="2" type="ORF">CAPTEDRAFT_195408</name>
</gene>
<reference evidence="4" key="1">
    <citation type="submission" date="2012-12" db="EMBL/GenBank/DDBJ databases">
        <authorList>
            <person name="Hellsten U."/>
            <person name="Grimwood J."/>
            <person name="Chapman J.A."/>
            <person name="Shapiro H."/>
            <person name="Aerts A."/>
            <person name="Otillar R.P."/>
            <person name="Terry A.Y."/>
            <person name="Boore J.L."/>
            <person name="Simakov O."/>
            <person name="Marletaz F."/>
            <person name="Cho S.-J."/>
            <person name="Edsinger-Gonzales E."/>
            <person name="Havlak P."/>
            <person name="Kuo D.-H."/>
            <person name="Larsson T."/>
            <person name="Lv J."/>
            <person name="Arendt D."/>
            <person name="Savage R."/>
            <person name="Osoegawa K."/>
            <person name="de Jong P."/>
            <person name="Lindberg D.R."/>
            <person name="Seaver E.C."/>
            <person name="Weisblat D.A."/>
            <person name="Putnam N.H."/>
            <person name="Grigoriev I.V."/>
            <person name="Rokhsar D.S."/>
        </authorList>
    </citation>
    <scope>NUCLEOTIDE SEQUENCE</scope>
    <source>
        <strain evidence="4">I ESC-2004</strain>
    </source>
</reference>
<dbReference type="EnsemblMetazoa" id="CapteT195408">
    <property type="protein sequence ID" value="CapteP195408"/>
    <property type="gene ID" value="CapteG195408"/>
</dbReference>
<feature type="compositionally biased region" description="Basic and acidic residues" evidence="1">
    <location>
        <begin position="322"/>
        <end position="343"/>
    </location>
</feature>
<dbReference type="Proteomes" id="UP000014760">
    <property type="component" value="Unassembled WGS sequence"/>
</dbReference>
<sequence length="343" mass="39401">MTKTELMVKIRSDDGQHECMECRRSSASCRFICASTSFPESTVFLRRIEAVTHDSWKLVLMCRSNLPVVPVTLKDEFGHGDEFDDSAAGIFAGVAILSLQDVYEMLQIPDNSEAPAPQRNIYERFVEALRNYFDPQKCIDHHVFNFRKEAQRQDKNKDEFGHGDEFDDSAAGIFADRVTPRVSRSYNLCNTHIKEFELGTDPKSLETIYEPKSRPSARIERWVLRLQPYRYKANGEVERQNRTVLKALKISAMEKKPLKAELTKFFLLAYRSTPHCVTGKTPFSVAGVRERTENETPRQSVSQVEPCQRVTDGEDIQEEAATDVRRSTRERRAPAHLKDLYEV</sequence>
<dbReference type="PANTHER" id="PTHR37984">
    <property type="entry name" value="PROTEIN CBG26694"/>
    <property type="match status" value="1"/>
</dbReference>
<reference evidence="2 4" key="2">
    <citation type="journal article" date="2013" name="Nature">
        <title>Insights into bilaterian evolution from three spiralian genomes.</title>
        <authorList>
            <person name="Simakov O."/>
            <person name="Marletaz F."/>
            <person name="Cho S.J."/>
            <person name="Edsinger-Gonzales E."/>
            <person name="Havlak P."/>
            <person name="Hellsten U."/>
            <person name="Kuo D.H."/>
            <person name="Larsson T."/>
            <person name="Lv J."/>
            <person name="Arendt D."/>
            <person name="Savage R."/>
            <person name="Osoegawa K."/>
            <person name="de Jong P."/>
            <person name="Grimwood J."/>
            <person name="Chapman J.A."/>
            <person name="Shapiro H."/>
            <person name="Aerts A."/>
            <person name="Otillar R.P."/>
            <person name="Terry A.Y."/>
            <person name="Boore J.L."/>
            <person name="Grigoriev I.V."/>
            <person name="Lindberg D.R."/>
            <person name="Seaver E.C."/>
            <person name="Weisblat D.A."/>
            <person name="Putnam N.H."/>
            <person name="Rokhsar D.S."/>
        </authorList>
    </citation>
    <scope>NUCLEOTIDE SEQUENCE</scope>
    <source>
        <strain evidence="2 4">I ESC-2004</strain>
    </source>
</reference>
<evidence type="ECO:0000313" key="2">
    <source>
        <dbReference type="EMBL" id="ELT89588.1"/>
    </source>
</evidence>
<dbReference type="Gene3D" id="3.30.420.10">
    <property type="entry name" value="Ribonuclease H-like superfamily/Ribonuclease H"/>
    <property type="match status" value="1"/>
</dbReference>
<keyword evidence="4" id="KW-1185">Reference proteome</keyword>
<dbReference type="AlphaFoldDB" id="R7T808"/>
<organism evidence="2">
    <name type="scientific">Capitella teleta</name>
    <name type="common">Polychaete worm</name>
    <dbReference type="NCBI Taxonomy" id="283909"/>
    <lineage>
        <taxon>Eukaryota</taxon>
        <taxon>Metazoa</taxon>
        <taxon>Spiralia</taxon>
        <taxon>Lophotrochozoa</taxon>
        <taxon>Annelida</taxon>
        <taxon>Polychaeta</taxon>
        <taxon>Sedentaria</taxon>
        <taxon>Scolecida</taxon>
        <taxon>Capitellidae</taxon>
        <taxon>Capitella</taxon>
    </lineage>
</organism>
<evidence type="ECO:0008006" key="5">
    <source>
        <dbReference type="Google" id="ProtNLM"/>
    </source>
</evidence>
<accession>R7T808</accession>
<evidence type="ECO:0000256" key="1">
    <source>
        <dbReference type="SAM" id="MobiDB-lite"/>
    </source>
</evidence>
<dbReference type="EMBL" id="KB311278">
    <property type="protein sequence ID" value="ELT89588.1"/>
    <property type="molecule type" value="Genomic_DNA"/>
</dbReference>
<evidence type="ECO:0000313" key="3">
    <source>
        <dbReference type="EnsemblMetazoa" id="CapteP195408"/>
    </source>
</evidence>
<proteinExistence type="predicted"/>
<dbReference type="InterPro" id="IPR012337">
    <property type="entry name" value="RNaseH-like_sf"/>
</dbReference>
<dbReference type="HOGENOM" id="CLU_809517_0_0_1"/>
<evidence type="ECO:0000313" key="4">
    <source>
        <dbReference type="Proteomes" id="UP000014760"/>
    </source>
</evidence>
<reference evidence="3" key="3">
    <citation type="submission" date="2015-06" db="UniProtKB">
        <authorList>
            <consortium name="EnsemblMetazoa"/>
        </authorList>
    </citation>
    <scope>IDENTIFICATION</scope>
</reference>
<dbReference type="EMBL" id="AMQN01014780">
    <property type="status" value="NOT_ANNOTATED_CDS"/>
    <property type="molecule type" value="Genomic_DNA"/>
</dbReference>
<dbReference type="OrthoDB" id="10068383at2759"/>
<dbReference type="GO" id="GO:0003676">
    <property type="term" value="F:nucleic acid binding"/>
    <property type="evidence" value="ECO:0007669"/>
    <property type="project" value="InterPro"/>
</dbReference>
<dbReference type="PANTHER" id="PTHR37984:SF5">
    <property type="entry name" value="PROTEIN NYNRIN-LIKE"/>
    <property type="match status" value="1"/>
</dbReference>
<dbReference type="InterPro" id="IPR050951">
    <property type="entry name" value="Retrovirus_Pol_polyprotein"/>
</dbReference>
<feature type="region of interest" description="Disordered" evidence="1">
    <location>
        <begin position="289"/>
        <end position="343"/>
    </location>
</feature>
<dbReference type="InterPro" id="IPR036397">
    <property type="entry name" value="RNaseH_sf"/>
</dbReference>
<dbReference type="STRING" id="283909.R7T808"/>
<name>R7T808_CAPTE</name>
<dbReference type="SUPFAM" id="SSF53098">
    <property type="entry name" value="Ribonuclease H-like"/>
    <property type="match status" value="1"/>
</dbReference>